<sequence length="638" mass="73706">MLLDEIKQVDDLLDQGLATDEDRLKRSHARSNLYSLDTKDIKDLAQKAKIKWSIQGDENSRYFHRIINSKRIYLIIRGIKREGTWVSDPIPVKEVFLNHFRGKFSRMENVTVSQRSTRFKSLSEEQSIMLTGSISMHELKDAVWSCGNDKAPGPDGFTFSLVKRLSSDGKKMSKLDRFFISEGVSAVCPYLSANVLNNVVSDHRPIILKQEAMDYGLRVFLFFNSWLDEKDFEHVVVSSWNGDDQMVDDLLDQGLATDEDRLKRSHARSNLYSLDTKDIKDLAQKAKIKWSIQGDENSRYFHRIINSKRIYLTIRGIKREGTWVSDPIPVKEVFLNHFRGKFSRMENVTVSQRSTRFKSLSEEQSIMLTGPISMHELKDVVWSCGNDKAPGPDGFTFSLVKMYWEILKTDILEFVSKFFVTGFILTGCNSSFITLIPKAINPMGVSDYRPISLIAMEGLHVAMKDAIASNFFQGLKIGNDELTWEGLVNRFHKRLSKWKVSTLSIGGRAVLIKMVLGCTIVERWNNGFWDWKWRQNIRGGIEQCQFIDLMLRLSDFSCSDVPDRWWWDIDTQGLFVGMPEKKKKVIEAVCLTTIWVLWKFINAFIFKSKELRKECIVDSIKELAFLWICNRRKKCVHG</sequence>
<dbReference type="EMBL" id="BKCJ010332054">
    <property type="protein sequence ID" value="GEZ84961.1"/>
    <property type="molecule type" value="Genomic_DNA"/>
</dbReference>
<keyword evidence="1" id="KW-0808">Transferase</keyword>
<evidence type="ECO:0000313" key="1">
    <source>
        <dbReference type="EMBL" id="GEZ84961.1"/>
    </source>
</evidence>
<gene>
    <name evidence="1" type="ORF">Tci_556934</name>
</gene>
<reference evidence="1" key="1">
    <citation type="journal article" date="2019" name="Sci. Rep.">
        <title>Draft genome of Tanacetum cinerariifolium, the natural source of mosquito coil.</title>
        <authorList>
            <person name="Yamashiro T."/>
            <person name="Shiraishi A."/>
            <person name="Satake H."/>
            <person name="Nakayama K."/>
        </authorList>
    </citation>
    <scope>NUCLEOTIDE SEQUENCE</scope>
</reference>
<comment type="caution">
    <text evidence="1">The sequence shown here is derived from an EMBL/GenBank/DDBJ whole genome shotgun (WGS) entry which is preliminary data.</text>
</comment>
<protein>
    <submittedName>
        <fullName evidence="1">RNA-directed DNA polymerase, eukaryota</fullName>
    </submittedName>
</protein>
<organism evidence="1">
    <name type="scientific">Tanacetum cinerariifolium</name>
    <name type="common">Dalmatian daisy</name>
    <name type="synonym">Chrysanthemum cinerariifolium</name>
    <dbReference type="NCBI Taxonomy" id="118510"/>
    <lineage>
        <taxon>Eukaryota</taxon>
        <taxon>Viridiplantae</taxon>
        <taxon>Streptophyta</taxon>
        <taxon>Embryophyta</taxon>
        <taxon>Tracheophyta</taxon>
        <taxon>Spermatophyta</taxon>
        <taxon>Magnoliopsida</taxon>
        <taxon>eudicotyledons</taxon>
        <taxon>Gunneridae</taxon>
        <taxon>Pentapetalae</taxon>
        <taxon>asterids</taxon>
        <taxon>campanulids</taxon>
        <taxon>Asterales</taxon>
        <taxon>Asteraceae</taxon>
        <taxon>Asteroideae</taxon>
        <taxon>Anthemideae</taxon>
        <taxon>Anthemidinae</taxon>
        <taxon>Tanacetum</taxon>
    </lineage>
</organism>
<name>A0A699IQW6_TANCI</name>
<proteinExistence type="predicted"/>
<dbReference type="AlphaFoldDB" id="A0A699IQW6"/>
<keyword evidence="1" id="KW-0548">Nucleotidyltransferase</keyword>
<keyword evidence="1" id="KW-0695">RNA-directed DNA polymerase</keyword>
<dbReference type="PANTHER" id="PTHR46890:SF48">
    <property type="entry name" value="RNA-DIRECTED DNA POLYMERASE"/>
    <property type="match status" value="1"/>
</dbReference>
<dbReference type="PANTHER" id="PTHR46890">
    <property type="entry name" value="NON-LTR RETROLELEMENT REVERSE TRANSCRIPTASE-LIKE PROTEIN-RELATED"/>
    <property type="match status" value="1"/>
</dbReference>
<dbReference type="InterPro" id="IPR052343">
    <property type="entry name" value="Retrotransposon-Effector_Assoc"/>
</dbReference>
<dbReference type="GO" id="GO:0003964">
    <property type="term" value="F:RNA-directed DNA polymerase activity"/>
    <property type="evidence" value="ECO:0007669"/>
    <property type="project" value="UniProtKB-KW"/>
</dbReference>
<accession>A0A699IQW6</accession>